<dbReference type="InterPro" id="IPR029063">
    <property type="entry name" value="SAM-dependent_MTases_sf"/>
</dbReference>
<name>A0A0B7I9I8_9FLAO</name>
<dbReference type="InterPro" id="IPR041698">
    <property type="entry name" value="Methyltransf_25"/>
</dbReference>
<evidence type="ECO:0000259" key="1">
    <source>
        <dbReference type="Pfam" id="PF13649"/>
    </source>
</evidence>
<accession>A0A0B7I9I8</accession>
<evidence type="ECO:0000313" key="2">
    <source>
        <dbReference type="EMBL" id="CEN47374.1"/>
    </source>
</evidence>
<dbReference type="RefSeq" id="WP_042344563.1">
    <property type="nucleotide sequence ID" value="NZ_CDOI01000155.1"/>
</dbReference>
<sequence length="253" mass="28810">MNKQQGHWLLAKMGKKVLRPGGKELTLKMIDNLVVNNDDVVVEFAPGLGLTAEITLAKNPENYIGIELDQEAAEKLRKKFARKNVQIINKNAAETELPEQVANKVYGEAMLTMQADHRKREIIREAHRILKPGGLYAVHELGLTPNDIDPEAKATIQRELAQVIRVNARPLTVIEWSEIIESEGFKTIKVETNPMHLLEKKRMIQDEGFFRTLKIGFNILTNPDARKRIRAMRKVFRTYENNLNAVAIVAEKK</sequence>
<reference evidence="2 3" key="1">
    <citation type="submission" date="2015-01" db="EMBL/GenBank/DDBJ databases">
        <authorList>
            <person name="Xiang T."/>
            <person name="Song Y."/>
            <person name="Huang L."/>
            <person name="Wang B."/>
            <person name="Wu P."/>
        </authorList>
    </citation>
    <scope>NUCLEOTIDE SEQUENCE [LARGE SCALE GENOMIC DNA]</scope>
    <source>
        <strain evidence="2 3">CcD38</strain>
    </source>
</reference>
<dbReference type="CDD" id="cd02440">
    <property type="entry name" value="AdoMet_MTases"/>
    <property type="match status" value="1"/>
</dbReference>
<protein>
    <submittedName>
        <fullName evidence="2">Putative RNA methylase</fullName>
    </submittedName>
</protein>
<dbReference type="Gene3D" id="3.40.50.150">
    <property type="entry name" value="Vaccinia Virus protein VP39"/>
    <property type="match status" value="1"/>
</dbReference>
<feature type="domain" description="Methyltransferase" evidence="1">
    <location>
        <begin position="41"/>
        <end position="134"/>
    </location>
</feature>
<keyword evidence="3" id="KW-1185">Reference proteome</keyword>
<dbReference type="GO" id="GO:0032259">
    <property type="term" value="P:methylation"/>
    <property type="evidence" value="ECO:0007669"/>
    <property type="project" value="UniProtKB-KW"/>
</dbReference>
<keyword evidence="2" id="KW-0808">Transferase</keyword>
<organism evidence="2 3">
    <name type="scientific">Capnocytophaga canis</name>
    <dbReference type="NCBI Taxonomy" id="1848903"/>
    <lineage>
        <taxon>Bacteria</taxon>
        <taxon>Pseudomonadati</taxon>
        <taxon>Bacteroidota</taxon>
        <taxon>Flavobacteriia</taxon>
        <taxon>Flavobacteriales</taxon>
        <taxon>Flavobacteriaceae</taxon>
        <taxon>Capnocytophaga</taxon>
    </lineage>
</organism>
<evidence type="ECO:0000313" key="3">
    <source>
        <dbReference type="Proteomes" id="UP000045051"/>
    </source>
</evidence>
<dbReference type="SUPFAM" id="SSF53335">
    <property type="entry name" value="S-adenosyl-L-methionine-dependent methyltransferases"/>
    <property type="match status" value="1"/>
</dbReference>
<dbReference type="AlphaFoldDB" id="A0A0B7I9I8"/>
<keyword evidence="2" id="KW-0489">Methyltransferase</keyword>
<proteinExistence type="predicted"/>
<dbReference type="GO" id="GO:0008168">
    <property type="term" value="F:methyltransferase activity"/>
    <property type="evidence" value="ECO:0007669"/>
    <property type="project" value="UniProtKB-KW"/>
</dbReference>
<gene>
    <name evidence="2" type="ORF">CCAND38_430025</name>
</gene>
<dbReference type="Proteomes" id="UP000045051">
    <property type="component" value="Unassembled WGS sequence"/>
</dbReference>
<dbReference type="Pfam" id="PF13649">
    <property type="entry name" value="Methyltransf_25"/>
    <property type="match status" value="1"/>
</dbReference>
<dbReference type="EMBL" id="CDOI01000155">
    <property type="protein sequence ID" value="CEN47374.1"/>
    <property type="molecule type" value="Genomic_DNA"/>
</dbReference>